<keyword evidence="3" id="KW-1003">Cell membrane</keyword>
<evidence type="ECO:0000256" key="5">
    <source>
        <dbReference type="ARBA" id="ARBA00022989"/>
    </source>
</evidence>
<protein>
    <submittedName>
        <fullName evidence="8">APC family permease</fullName>
    </submittedName>
</protein>
<dbReference type="GO" id="GO:0022857">
    <property type="term" value="F:transmembrane transporter activity"/>
    <property type="evidence" value="ECO:0007669"/>
    <property type="project" value="InterPro"/>
</dbReference>
<accession>A0A948X380</accession>
<reference evidence="8" key="2">
    <citation type="submission" date="2021-04" db="EMBL/GenBank/DDBJ databases">
        <authorList>
            <person name="Gilroy R."/>
        </authorList>
    </citation>
    <scope>NUCLEOTIDE SEQUENCE</scope>
    <source>
        <strain evidence="8">F6-6636</strain>
    </source>
</reference>
<dbReference type="PIRSF" id="PIRSF006060">
    <property type="entry name" value="AA_transporter"/>
    <property type="match status" value="1"/>
</dbReference>
<feature type="transmembrane region" description="Helical" evidence="7">
    <location>
        <begin position="451"/>
        <end position="473"/>
    </location>
</feature>
<keyword evidence="2" id="KW-0813">Transport</keyword>
<evidence type="ECO:0000256" key="1">
    <source>
        <dbReference type="ARBA" id="ARBA00004651"/>
    </source>
</evidence>
<evidence type="ECO:0000256" key="2">
    <source>
        <dbReference type="ARBA" id="ARBA00022448"/>
    </source>
</evidence>
<comment type="subcellular location">
    <subcellularLocation>
        <location evidence="1">Cell membrane</location>
        <topology evidence="1">Multi-pass membrane protein</topology>
    </subcellularLocation>
</comment>
<keyword evidence="5 7" id="KW-1133">Transmembrane helix</keyword>
<proteinExistence type="predicted"/>
<feature type="transmembrane region" description="Helical" evidence="7">
    <location>
        <begin position="417"/>
        <end position="439"/>
    </location>
</feature>
<sequence length="572" mass="63480">MKNEGKNVKATPQKAYISTFALIMLNVVVIAGLANDPQQAFYGLSSVTYFAIGLIVMFIPTALVAAELASGWPQRGGIFRWVGEGIGKGWAFTCLIILWFQSTFNLGAGMPNFAATIMFFTPHYKKAIAFLNHPSHELLIMCGFLALFWFTTWLAARGTKTFSNISKYGVLIGTFIPLAAMIILTIVWLCQGNKPAIPMHAKDLIPQWNGIGTLALAAGVLFSYAGIDMNAAHIKELKHPDKQYPLSVLVAGILAFLIFVVGTLIIAMVVPAKQLNILDALYVMMHNLGSAIHAPWLYMILVYANFFVLVAMWITNLAGPSFMLGEAGQSGLLPKWLQNYNKHGMPSKMMYFQAFCVTIIAFMVKLLPNVEGFFVMITQTVTILYLLYYVVMFIAFIRLRYTQPNRPRSFKIPGGMFGAWLVTIVGIAACLFGIALALYPPTQVKKEVGSGTVYVVTIIALVAVVLLVALFLYQLSKRHNKTHHNDWVNANNKFAPLTWEIEGMKKPTRVTSNVPTEILSSDQNPMGMPIKHSFAPDTTINVPKNYEDHPDEYAKELRDTGKITLDPTDKEE</sequence>
<evidence type="ECO:0000313" key="8">
    <source>
        <dbReference type="EMBL" id="MBU3851745.1"/>
    </source>
</evidence>
<gene>
    <name evidence="8" type="ORF">H9901_03500</name>
</gene>
<feature type="transmembrane region" description="Helical" evidence="7">
    <location>
        <begin position="349"/>
        <end position="367"/>
    </location>
</feature>
<dbReference type="InterPro" id="IPR002293">
    <property type="entry name" value="AA/rel_permease1"/>
</dbReference>
<evidence type="ECO:0000313" key="9">
    <source>
        <dbReference type="Proteomes" id="UP000777303"/>
    </source>
</evidence>
<evidence type="ECO:0000256" key="7">
    <source>
        <dbReference type="SAM" id="Phobius"/>
    </source>
</evidence>
<feature type="transmembrane region" description="Helical" evidence="7">
    <location>
        <begin position="208"/>
        <end position="227"/>
    </location>
</feature>
<feature type="transmembrane region" description="Helical" evidence="7">
    <location>
        <begin position="138"/>
        <end position="156"/>
    </location>
</feature>
<feature type="transmembrane region" description="Helical" evidence="7">
    <location>
        <begin position="15"/>
        <end position="34"/>
    </location>
</feature>
<dbReference type="AlphaFoldDB" id="A0A948X380"/>
<evidence type="ECO:0000256" key="4">
    <source>
        <dbReference type="ARBA" id="ARBA00022692"/>
    </source>
</evidence>
<feature type="transmembrane region" description="Helical" evidence="7">
    <location>
        <begin position="78"/>
        <end position="100"/>
    </location>
</feature>
<dbReference type="Pfam" id="PF13520">
    <property type="entry name" value="AA_permease_2"/>
    <property type="match status" value="1"/>
</dbReference>
<feature type="transmembrane region" description="Helical" evidence="7">
    <location>
        <begin position="40"/>
        <end position="66"/>
    </location>
</feature>
<dbReference type="Proteomes" id="UP000777303">
    <property type="component" value="Unassembled WGS sequence"/>
</dbReference>
<dbReference type="PANTHER" id="PTHR42770">
    <property type="entry name" value="AMINO ACID TRANSPORTER-RELATED"/>
    <property type="match status" value="1"/>
</dbReference>
<feature type="transmembrane region" description="Helical" evidence="7">
    <location>
        <begin position="292"/>
        <end position="314"/>
    </location>
</feature>
<evidence type="ECO:0000256" key="3">
    <source>
        <dbReference type="ARBA" id="ARBA00022475"/>
    </source>
</evidence>
<reference evidence="8" key="1">
    <citation type="journal article" date="2021" name="PeerJ">
        <title>Extensive microbial diversity within the chicken gut microbiome revealed by metagenomics and culture.</title>
        <authorList>
            <person name="Gilroy R."/>
            <person name="Ravi A."/>
            <person name="Getino M."/>
            <person name="Pursley I."/>
            <person name="Horton D.L."/>
            <person name="Alikhan N.F."/>
            <person name="Baker D."/>
            <person name="Gharbi K."/>
            <person name="Hall N."/>
            <person name="Watson M."/>
            <person name="Adriaenssens E.M."/>
            <person name="Foster-Nyarko E."/>
            <person name="Jarju S."/>
            <person name="Secka A."/>
            <person name="Antonio M."/>
            <person name="Oren A."/>
            <person name="Chaudhuri R.R."/>
            <person name="La Ragione R."/>
            <person name="Hildebrand F."/>
            <person name="Pallen M.J."/>
        </authorList>
    </citation>
    <scope>NUCLEOTIDE SEQUENCE</scope>
    <source>
        <strain evidence="8">F6-6636</strain>
    </source>
</reference>
<dbReference type="InterPro" id="IPR050367">
    <property type="entry name" value="APC_superfamily"/>
</dbReference>
<dbReference type="PANTHER" id="PTHR42770:SF15">
    <property type="entry name" value="GLUTAMATE_GAMMA-AMINOBUTYRATE ANTIPORTER-RELATED"/>
    <property type="match status" value="1"/>
</dbReference>
<name>A0A948X380_9LACO</name>
<dbReference type="Gene3D" id="1.20.1740.10">
    <property type="entry name" value="Amino acid/polyamine transporter I"/>
    <property type="match status" value="1"/>
</dbReference>
<keyword evidence="6 7" id="KW-0472">Membrane</keyword>
<feature type="transmembrane region" description="Helical" evidence="7">
    <location>
        <begin position="168"/>
        <end position="188"/>
    </location>
</feature>
<keyword evidence="4 7" id="KW-0812">Transmembrane</keyword>
<dbReference type="GO" id="GO:0005886">
    <property type="term" value="C:plasma membrane"/>
    <property type="evidence" value="ECO:0007669"/>
    <property type="project" value="UniProtKB-SubCell"/>
</dbReference>
<dbReference type="EMBL" id="JAHLFS010000047">
    <property type="protein sequence ID" value="MBU3851745.1"/>
    <property type="molecule type" value="Genomic_DNA"/>
</dbReference>
<evidence type="ECO:0000256" key="6">
    <source>
        <dbReference type="ARBA" id="ARBA00023136"/>
    </source>
</evidence>
<comment type="caution">
    <text evidence="8">The sequence shown here is derived from an EMBL/GenBank/DDBJ whole genome shotgun (WGS) entry which is preliminary data.</text>
</comment>
<feature type="transmembrane region" description="Helical" evidence="7">
    <location>
        <begin position="248"/>
        <end position="272"/>
    </location>
</feature>
<organism evidence="8 9">
    <name type="scientific">Candidatus Paralactobacillus gallistercoris</name>
    <dbReference type="NCBI Taxonomy" id="2838724"/>
    <lineage>
        <taxon>Bacteria</taxon>
        <taxon>Bacillati</taxon>
        <taxon>Bacillota</taxon>
        <taxon>Bacilli</taxon>
        <taxon>Lactobacillales</taxon>
        <taxon>Lactobacillaceae</taxon>
        <taxon>Lactobacillus</taxon>
    </lineage>
</organism>
<feature type="transmembrane region" description="Helical" evidence="7">
    <location>
        <begin position="373"/>
        <end position="397"/>
    </location>
</feature>